<dbReference type="RefSeq" id="WP_092857041.1">
    <property type="nucleotide sequence ID" value="NZ_FOQH01000001.1"/>
</dbReference>
<dbReference type="Gene3D" id="3.40.50.10330">
    <property type="entry name" value="Probable inorganic polyphosphate/atp-NAD kinase, domain 1"/>
    <property type="match status" value="1"/>
</dbReference>
<evidence type="ECO:0000313" key="3">
    <source>
        <dbReference type="EMBL" id="SFH64308.1"/>
    </source>
</evidence>
<dbReference type="GO" id="GO:0016301">
    <property type="term" value="F:kinase activity"/>
    <property type="evidence" value="ECO:0007669"/>
    <property type="project" value="UniProtKB-KW"/>
</dbReference>
<dbReference type="EMBL" id="FOQH01000001">
    <property type="protein sequence ID" value="SFH64308.1"/>
    <property type="molecule type" value="Genomic_DNA"/>
</dbReference>
<dbReference type="OrthoDB" id="8557048at2"/>
<protein>
    <submittedName>
        <fullName evidence="3">Diacylglycerol kinase catalytic domain-containing protein</fullName>
    </submittedName>
</protein>
<dbReference type="InterPro" id="IPR017438">
    <property type="entry name" value="ATP-NAD_kinase_N"/>
</dbReference>
<dbReference type="Pfam" id="PF00781">
    <property type="entry name" value="DAGK_cat"/>
    <property type="match status" value="1"/>
</dbReference>
<sequence length="289" mass="30322">MRAARLRNPASARNRGRPATPLAGDVREVELTGPDRLDATLAALAAEGIELLIVDGGDGTLREIASRLPDAFPRPPRLAVIAGGNTNLVARHAGAAKPAEIARLRAGGGRERRLRLLRAEREGAPPLRGFILGWGAYETATRIAAEEGRGRGAPQVARTILATLRRAAFGAEATSLRRGVERGLGPGRALAGVATTLEGPLLPGLDPFWGEGDDPIRWTEAPAPAPHLALGLAFALAGRPTGWMRRAGYRSGRAATLELGAPAFVMDGERFEAAGPVRLSAAETLTFLS</sequence>
<name>A0A1I3BPS9_9RHOB</name>
<accession>A0A1I3BPS9</accession>
<evidence type="ECO:0000256" key="1">
    <source>
        <dbReference type="SAM" id="MobiDB-lite"/>
    </source>
</evidence>
<gene>
    <name evidence="3" type="ORF">SAMN05216258_101252</name>
</gene>
<keyword evidence="3" id="KW-0418">Kinase</keyword>
<feature type="domain" description="DAGKc" evidence="2">
    <location>
        <begin position="1"/>
        <end position="123"/>
    </location>
</feature>
<dbReference type="InterPro" id="IPR001206">
    <property type="entry name" value="Diacylglycerol_kinase_cat_dom"/>
</dbReference>
<dbReference type="STRING" id="1114924.SAMN05216258_101252"/>
<dbReference type="PROSITE" id="PS50146">
    <property type="entry name" value="DAGK"/>
    <property type="match status" value="1"/>
</dbReference>
<keyword evidence="4" id="KW-1185">Reference proteome</keyword>
<organism evidence="3 4">
    <name type="scientific">Albimonas pacifica</name>
    <dbReference type="NCBI Taxonomy" id="1114924"/>
    <lineage>
        <taxon>Bacteria</taxon>
        <taxon>Pseudomonadati</taxon>
        <taxon>Pseudomonadota</taxon>
        <taxon>Alphaproteobacteria</taxon>
        <taxon>Rhodobacterales</taxon>
        <taxon>Paracoccaceae</taxon>
        <taxon>Albimonas</taxon>
    </lineage>
</organism>
<proteinExistence type="predicted"/>
<dbReference type="AlphaFoldDB" id="A0A1I3BPS9"/>
<keyword evidence="3" id="KW-0808">Transferase</keyword>
<dbReference type="SUPFAM" id="SSF111331">
    <property type="entry name" value="NAD kinase/diacylglycerol kinase-like"/>
    <property type="match status" value="1"/>
</dbReference>
<dbReference type="Proteomes" id="UP000199377">
    <property type="component" value="Unassembled WGS sequence"/>
</dbReference>
<evidence type="ECO:0000259" key="2">
    <source>
        <dbReference type="PROSITE" id="PS50146"/>
    </source>
</evidence>
<dbReference type="InterPro" id="IPR016064">
    <property type="entry name" value="NAD/diacylglycerol_kinase_sf"/>
</dbReference>
<feature type="region of interest" description="Disordered" evidence="1">
    <location>
        <begin position="1"/>
        <end position="23"/>
    </location>
</feature>
<evidence type="ECO:0000313" key="4">
    <source>
        <dbReference type="Proteomes" id="UP000199377"/>
    </source>
</evidence>
<reference evidence="3 4" key="1">
    <citation type="submission" date="2016-10" db="EMBL/GenBank/DDBJ databases">
        <authorList>
            <person name="de Groot N.N."/>
        </authorList>
    </citation>
    <scope>NUCLEOTIDE SEQUENCE [LARGE SCALE GENOMIC DNA]</scope>
    <source>
        <strain evidence="3 4">CGMCC 1.11030</strain>
    </source>
</reference>